<dbReference type="EMBL" id="LT629757">
    <property type="protein sequence ID" value="SDS38810.1"/>
    <property type="molecule type" value="Genomic_DNA"/>
</dbReference>
<gene>
    <name evidence="9" type="ORF">SAMN04488570_1768</name>
</gene>
<dbReference type="InterPro" id="IPR007168">
    <property type="entry name" value="Phageshock_PspC_N"/>
</dbReference>
<evidence type="ECO:0000313" key="10">
    <source>
        <dbReference type="Proteomes" id="UP000198859"/>
    </source>
</evidence>
<dbReference type="OrthoDB" id="7359894at2"/>
<sequence>MTEPFQTQPQQPSYRRLTRAPGGPVSGVCGGVAAYAGIDPLVVRVLTAIAVLVTFPVGAIVYVVLWAVLPRS</sequence>
<evidence type="ECO:0000256" key="5">
    <source>
        <dbReference type="ARBA" id="ARBA00023136"/>
    </source>
</evidence>
<name>A0A1H1RT02_9ACTN</name>
<evidence type="ECO:0000256" key="4">
    <source>
        <dbReference type="ARBA" id="ARBA00022989"/>
    </source>
</evidence>
<dbReference type="PANTHER" id="PTHR33885:SF3">
    <property type="entry name" value="PHAGE SHOCK PROTEIN C"/>
    <property type="match status" value="1"/>
</dbReference>
<dbReference type="AlphaFoldDB" id="A0A1H1RT02"/>
<dbReference type="GO" id="GO:0005886">
    <property type="term" value="C:plasma membrane"/>
    <property type="evidence" value="ECO:0007669"/>
    <property type="project" value="UniProtKB-SubCell"/>
</dbReference>
<dbReference type="Pfam" id="PF04024">
    <property type="entry name" value="PspC"/>
    <property type="match status" value="1"/>
</dbReference>
<dbReference type="STRING" id="642780.SAMN04488570_1768"/>
<dbReference type="Proteomes" id="UP000198859">
    <property type="component" value="Chromosome I"/>
</dbReference>
<dbReference type="PANTHER" id="PTHR33885">
    <property type="entry name" value="PHAGE SHOCK PROTEIN C"/>
    <property type="match status" value="1"/>
</dbReference>
<reference evidence="10" key="1">
    <citation type="submission" date="2016-10" db="EMBL/GenBank/DDBJ databases">
        <authorList>
            <person name="Varghese N."/>
            <person name="Submissions S."/>
        </authorList>
    </citation>
    <scope>NUCLEOTIDE SEQUENCE [LARGE SCALE GENOMIC DNA]</scope>
    <source>
        <strain evidence="10">DSM 22127</strain>
    </source>
</reference>
<comment type="subcellular location">
    <subcellularLocation>
        <location evidence="1">Cell membrane</location>
        <topology evidence="1">Single-pass membrane protein</topology>
    </subcellularLocation>
</comment>
<evidence type="ECO:0000256" key="7">
    <source>
        <dbReference type="SAM" id="Phobius"/>
    </source>
</evidence>
<protein>
    <submittedName>
        <fullName evidence="9">Phage shock protein PspC (Stress-responsive transcriptional regulator)</fullName>
    </submittedName>
</protein>
<evidence type="ECO:0000256" key="2">
    <source>
        <dbReference type="ARBA" id="ARBA00022475"/>
    </source>
</evidence>
<proteinExistence type="predicted"/>
<keyword evidence="10" id="KW-1185">Reference proteome</keyword>
<evidence type="ECO:0000256" key="3">
    <source>
        <dbReference type="ARBA" id="ARBA00022692"/>
    </source>
</evidence>
<accession>A0A1H1RT02</accession>
<dbReference type="InterPro" id="IPR052027">
    <property type="entry name" value="PspC"/>
</dbReference>
<keyword evidence="5 7" id="KW-0472">Membrane</keyword>
<evidence type="ECO:0000256" key="6">
    <source>
        <dbReference type="SAM" id="MobiDB-lite"/>
    </source>
</evidence>
<keyword evidence="2" id="KW-1003">Cell membrane</keyword>
<dbReference type="RefSeq" id="WP_091728558.1">
    <property type="nucleotide sequence ID" value="NZ_LT629757.1"/>
</dbReference>
<keyword evidence="3 7" id="KW-0812">Transmembrane</keyword>
<keyword evidence="4 7" id="KW-1133">Transmembrane helix</keyword>
<evidence type="ECO:0000259" key="8">
    <source>
        <dbReference type="Pfam" id="PF04024"/>
    </source>
</evidence>
<feature type="compositionally biased region" description="Polar residues" evidence="6">
    <location>
        <begin position="1"/>
        <end position="13"/>
    </location>
</feature>
<evidence type="ECO:0000313" key="9">
    <source>
        <dbReference type="EMBL" id="SDS38810.1"/>
    </source>
</evidence>
<feature type="region of interest" description="Disordered" evidence="6">
    <location>
        <begin position="1"/>
        <end position="22"/>
    </location>
</feature>
<feature type="domain" description="Phage shock protein PspC N-terminal" evidence="8">
    <location>
        <begin position="15"/>
        <end position="71"/>
    </location>
</feature>
<feature type="transmembrane region" description="Helical" evidence="7">
    <location>
        <begin position="45"/>
        <end position="69"/>
    </location>
</feature>
<evidence type="ECO:0000256" key="1">
    <source>
        <dbReference type="ARBA" id="ARBA00004162"/>
    </source>
</evidence>
<organism evidence="9 10">
    <name type="scientific">Nocardioides scoriae</name>
    <dbReference type="NCBI Taxonomy" id="642780"/>
    <lineage>
        <taxon>Bacteria</taxon>
        <taxon>Bacillati</taxon>
        <taxon>Actinomycetota</taxon>
        <taxon>Actinomycetes</taxon>
        <taxon>Propionibacteriales</taxon>
        <taxon>Nocardioidaceae</taxon>
        <taxon>Nocardioides</taxon>
    </lineage>
</organism>